<keyword evidence="8 11" id="KW-0067">ATP-binding</keyword>
<dbReference type="EMBL" id="JACEIO010000004">
    <property type="protein sequence ID" value="MBA4536104.1"/>
    <property type="molecule type" value="Genomic_DNA"/>
</dbReference>
<dbReference type="GO" id="GO:0042245">
    <property type="term" value="P:RNA repair"/>
    <property type="evidence" value="ECO:0007669"/>
    <property type="project" value="UniProtKB-KW"/>
</dbReference>
<keyword evidence="4 11" id="KW-0548">Nucleotidyltransferase</keyword>
<dbReference type="Gene3D" id="3.30.460.10">
    <property type="entry name" value="Beta Polymerase, domain 2"/>
    <property type="match status" value="1"/>
</dbReference>
<dbReference type="Gene3D" id="1.10.246.80">
    <property type="match status" value="1"/>
</dbReference>
<feature type="domain" description="CCA-adding enzyme C-terminal" evidence="14">
    <location>
        <begin position="248"/>
        <end position="392"/>
    </location>
</feature>
<dbReference type="PANTHER" id="PTHR46173:SF1">
    <property type="entry name" value="CCA TRNA NUCLEOTIDYLTRANSFERASE 1, MITOCHONDRIAL"/>
    <property type="match status" value="1"/>
</dbReference>
<dbReference type="RefSeq" id="WP_163239923.1">
    <property type="nucleotide sequence ID" value="NZ_CP082780.1"/>
</dbReference>
<dbReference type="SUPFAM" id="SSF81301">
    <property type="entry name" value="Nucleotidyltransferase"/>
    <property type="match status" value="1"/>
</dbReference>
<dbReference type="Proteomes" id="UP000570010">
    <property type="component" value="Unassembled WGS sequence"/>
</dbReference>
<keyword evidence="6 11" id="KW-0547">Nucleotide-binding</keyword>
<comment type="function">
    <text evidence="11">Catalyzes the addition and repair of the essential 3'-terminal CCA sequence in tRNAs without using a nucleic acid template. Adds these three nucleotides in the order of C, C, and A to the tRNA nucleotide-73, using CTP and ATP as substrates and producing inorganic pyrophosphate. tRNA 3'-terminal CCA addition is required both for tRNA processing and repair. Also involved in tRNA surveillance by mediating tandem CCA addition to generate a CCACCA at the 3' terminus of unstable tRNAs. While stable tRNAs receive only 3'-terminal CCA, unstable tRNAs are marked with CCACCA and rapidly degraded.</text>
</comment>
<feature type="domain" description="Poly A polymerase head" evidence="12">
    <location>
        <begin position="22"/>
        <end position="141"/>
    </location>
</feature>
<dbReference type="CDD" id="cd05398">
    <property type="entry name" value="NT_ClassII-CCAase"/>
    <property type="match status" value="1"/>
</dbReference>
<comment type="subunit">
    <text evidence="11">Homodimer.</text>
</comment>
<dbReference type="InterPro" id="IPR023068">
    <property type="entry name" value="CCA-adding_enz_firmicutes"/>
</dbReference>
<evidence type="ECO:0000313" key="16">
    <source>
        <dbReference type="EMBL" id="NEY80478.1"/>
    </source>
</evidence>
<dbReference type="Proteomes" id="UP000472971">
    <property type="component" value="Unassembled WGS sequence"/>
</dbReference>
<organism evidence="16 17">
    <name type="scientific">Bacillus aquiflavi</name>
    <dbReference type="NCBI Taxonomy" id="2672567"/>
    <lineage>
        <taxon>Bacteria</taxon>
        <taxon>Bacillati</taxon>
        <taxon>Bacillota</taxon>
        <taxon>Bacilli</taxon>
        <taxon>Bacillales</taxon>
        <taxon>Bacillaceae</taxon>
        <taxon>Bacillus</taxon>
    </lineage>
</organism>
<feature type="binding site" evidence="11">
    <location>
        <position position="160"/>
    </location>
    <ligand>
        <name>ATP</name>
        <dbReference type="ChEBI" id="CHEBI:30616"/>
    </ligand>
</feature>
<keyword evidence="17" id="KW-1185">Reference proteome</keyword>
<evidence type="ECO:0000256" key="8">
    <source>
        <dbReference type="ARBA" id="ARBA00022840"/>
    </source>
</evidence>
<keyword evidence="3 11" id="KW-0819">tRNA processing</keyword>
<keyword evidence="2 11" id="KW-0808">Transferase</keyword>
<evidence type="ECO:0000256" key="10">
    <source>
        <dbReference type="ARBA" id="ARBA00022884"/>
    </source>
</evidence>
<keyword evidence="9 11" id="KW-0460">Magnesium</keyword>
<dbReference type="GO" id="GO:0004810">
    <property type="term" value="F:CCA tRNA nucleotidyltransferase activity"/>
    <property type="evidence" value="ECO:0007669"/>
    <property type="project" value="UniProtKB-UniRule"/>
</dbReference>
<evidence type="ECO:0000256" key="4">
    <source>
        <dbReference type="ARBA" id="ARBA00022695"/>
    </source>
</evidence>
<reference evidence="15 18" key="2">
    <citation type="submission" date="2020-07" db="EMBL/GenBank/DDBJ databases">
        <authorList>
            <person name="Feng H."/>
        </authorList>
    </citation>
    <scope>NUCLEOTIDE SEQUENCE [LARGE SCALE GENOMIC DNA]</scope>
    <source>
        <strain evidence="15">S-12</strain>
        <strain evidence="18">s-12</strain>
    </source>
</reference>
<dbReference type="Gene3D" id="1.20.58.560">
    <property type="match status" value="1"/>
</dbReference>
<keyword evidence="5 11" id="KW-0479">Metal-binding</keyword>
<dbReference type="GO" id="GO:0000287">
    <property type="term" value="F:magnesium ion binding"/>
    <property type="evidence" value="ECO:0007669"/>
    <property type="project" value="UniProtKB-UniRule"/>
</dbReference>
<dbReference type="InterPro" id="IPR002646">
    <property type="entry name" value="PolA_pol_head_dom"/>
</dbReference>
<comment type="caution">
    <text evidence="16">The sequence shown here is derived from an EMBL/GenBank/DDBJ whole genome shotgun (WGS) entry which is preliminary data.</text>
</comment>
<dbReference type="AlphaFoldDB" id="A0A6B3VTE7"/>
<dbReference type="InterPro" id="IPR043519">
    <property type="entry name" value="NT_sf"/>
</dbReference>
<comment type="similarity">
    <text evidence="11">Belongs to the tRNA nucleotidyltransferase/poly(A) polymerase family. Bacterial CCA-adding enzyme type 3 subfamily.</text>
</comment>
<feature type="binding site" evidence="11">
    <location>
        <position position="154"/>
    </location>
    <ligand>
        <name>ATP</name>
        <dbReference type="ChEBI" id="CHEBI:30616"/>
    </ligand>
</feature>
<comment type="cofactor">
    <cofactor evidence="1 11">
        <name>Mg(2+)</name>
        <dbReference type="ChEBI" id="CHEBI:18420"/>
    </cofactor>
</comment>
<name>A0A6B3VTE7_9BACI</name>
<gene>
    <name evidence="11" type="primary">cca</name>
    <name evidence="16" type="ORF">G4D64_02840</name>
    <name evidence="15" type="ORF">H1Z61_02845</name>
</gene>
<evidence type="ECO:0000256" key="3">
    <source>
        <dbReference type="ARBA" id="ARBA00022694"/>
    </source>
</evidence>
<keyword evidence="7 11" id="KW-0692">RNA repair</keyword>
<keyword evidence="10 11" id="KW-0694">RNA-binding</keyword>
<feature type="binding site" evidence="11">
    <location>
        <position position="160"/>
    </location>
    <ligand>
        <name>CTP</name>
        <dbReference type="ChEBI" id="CHEBI:37563"/>
    </ligand>
</feature>
<dbReference type="SUPFAM" id="SSF81891">
    <property type="entry name" value="Poly A polymerase C-terminal region-like"/>
    <property type="match status" value="1"/>
</dbReference>
<feature type="binding site" evidence="11">
    <location>
        <position position="42"/>
    </location>
    <ligand>
        <name>Mg(2+)</name>
        <dbReference type="ChEBI" id="CHEBI:18420"/>
    </ligand>
</feature>
<dbReference type="HAMAP" id="MF_01263">
    <property type="entry name" value="CCA_bact_type3"/>
    <property type="match status" value="1"/>
</dbReference>
<feature type="binding site" evidence="11">
    <location>
        <position position="154"/>
    </location>
    <ligand>
        <name>CTP</name>
        <dbReference type="ChEBI" id="CHEBI:37563"/>
    </ligand>
</feature>
<evidence type="ECO:0000256" key="9">
    <source>
        <dbReference type="ARBA" id="ARBA00022842"/>
    </source>
</evidence>
<dbReference type="GO" id="GO:0005524">
    <property type="term" value="F:ATP binding"/>
    <property type="evidence" value="ECO:0007669"/>
    <property type="project" value="UniProtKB-UniRule"/>
</dbReference>
<dbReference type="Pfam" id="PF13735">
    <property type="entry name" value="tRNA_NucTran2_2"/>
    <property type="match status" value="1"/>
</dbReference>
<reference evidence="16 17" key="1">
    <citation type="submission" date="2020-02" db="EMBL/GenBank/DDBJ databases">
        <title>Bacillus aquiflavi sp. nov., isolated from yellow water of strong flavor Chinese baijiu in Yibin region of China.</title>
        <authorList>
            <person name="Xie J."/>
        </authorList>
    </citation>
    <scope>NUCLEOTIDE SEQUENCE [LARGE SCALE GENOMIC DNA]</scope>
    <source>
        <strain evidence="16 17">3H-10</strain>
    </source>
</reference>
<dbReference type="GO" id="GO:0001680">
    <property type="term" value="P:tRNA 3'-terminal CCA addition"/>
    <property type="evidence" value="ECO:0007669"/>
    <property type="project" value="UniProtKB-UniRule"/>
</dbReference>
<comment type="miscellaneous">
    <text evidence="11">A single active site specifically recognizes both ATP and CTP and is responsible for their addition.</text>
</comment>
<evidence type="ECO:0000256" key="6">
    <source>
        <dbReference type="ARBA" id="ARBA00022741"/>
    </source>
</evidence>
<comment type="catalytic activity">
    <reaction evidence="11">
        <text>a tRNA with a 3' CCA end + 2 CTP + ATP = a tRNA with a 3' CCACCA end + 3 diphosphate</text>
        <dbReference type="Rhea" id="RHEA:76235"/>
        <dbReference type="Rhea" id="RHEA-COMP:10468"/>
        <dbReference type="Rhea" id="RHEA-COMP:18655"/>
        <dbReference type="ChEBI" id="CHEBI:30616"/>
        <dbReference type="ChEBI" id="CHEBI:33019"/>
        <dbReference type="ChEBI" id="CHEBI:37563"/>
        <dbReference type="ChEBI" id="CHEBI:83071"/>
        <dbReference type="ChEBI" id="CHEBI:195187"/>
    </reaction>
</comment>
<proteinExistence type="inferred from homology"/>
<feature type="binding site" evidence="11">
    <location>
        <position position="30"/>
    </location>
    <ligand>
        <name>ATP</name>
        <dbReference type="ChEBI" id="CHEBI:30616"/>
    </ligand>
</feature>
<feature type="binding site" evidence="11">
    <location>
        <position position="40"/>
    </location>
    <ligand>
        <name>Mg(2+)</name>
        <dbReference type="ChEBI" id="CHEBI:18420"/>
    </ligand>
</feature>
<feature type="binding site" evidence="11">
    <location>
        <position position="111"/>
    </location>
    <ligand>
        <name>ATP</name>
        <dbReference type="ChEBI" id="CHEBI:30616"/>
    </ligand>
</feature>
<dbReference type="Pfam" id="PF12627">
    <property type="entry name" value="PolyA_pol_RNAbd"/>
    <property type="match status" value="1"/>
</dbReference>
<feature type="domain" description="tRNA nucleotidyltransferase/poly(A) polymerase RNA and SrmB- binding" evidence="13">
    <location>
        <begin position="170"/>
        <end position="228"/>
    </location>
</feature>
<feature type="binding site" evidence="11">
    <location>
        <position position="27"/>
    </location>
    <ligand>
        <name>CTP</name>
        <dbReference type="ChEBI" id="CHEBI:37563"/>
    </ligand>
</feature>
<dbReference type="GO" id="GO:0000049">
    <property type="term" value="F:tRNA binding"/>
    <property type="evidence" value="ECO:0007669"/>
    <property type="project" value="UniProtKB-UniRule"/>
</dbReference>
<evidence type="ECO:0000256" key="1">
    <source>
        <dbReference type="ARBA" id="ARBA00001946"/>
    </source>
</evidence>
<feature type="binding site" evidence="11">
    <location>
        <position position="157"/>
    </location>
    <ligand>
        <name>CTP</name>
        <dbReference type="ChEBI" id="CHEBI:37563"/>
    </ligand>
</feature>
<dbReference type="InterPro" id="IPR050264">
    <property type="entry name" value="Bact_CCA-adding_enz_type3_sf"/>
</dbReference>
<feature type="binding site" evidence="11">
    <location>
        <position position="157"/>
    </location>
    <ligand>
        <name>ATP</name>
        <dbReference type="ChEBI" id="CHEBI:30616"/>
    </ligand>
</feature>
<evidence type="ECO:0000259" key="13">
    <source>
        <dbReference type="Pfam" id="PF12627"/>
    </source>
</evidence>
<dbReference type="Pfam" id="PF01743">
    <property type="entry name" value="PolyA_pol"/>
    <property type="match status" value="1"/>
</dbReference>
<dbReference type="Gene3D" id="1.10.3090.10">
    <property type="entry name" value="cca-adding enzyme, domain 2"/>
    <property type="match status" value="1"/>
</dbReference>
<protein>
    <recommendedName>
        <fullName evidence="11">CCA-adding enzyme</fullName>
        <ecNumber evidence="11">2.7.7.72</ecNumber>
    </recommendedName>
    <alternativeName>
        <fullName evidence="11">CCA tRNA nucleotidyltransferase</fullName>
    </alternativeName>
    <alternativeName>
        <fullName evidence="11">tRNA CCA-pyrophosphorylase</fullName>
    </alternativeName>
    <alternativeName>
        <fullName evidence="11">tRNA adenylyl-/cytidylyl- transferase</fullName>
    </alternativeName>
    <alternativeName>
        <fullName evidence="11">tRNA nucleotidyltransferase</fullName>
    </alternativeName>
    <alternativeName>
        <fullName evidence="11">tRNA-NT</fullName>
    </alternativeName>
</protein>
<dbReference type="NCBIfam" id="NF009814">
    <property type="entry name" value="PRK13299.1"/>
    <property type="match status" value="1"/>
</dbReference>
<feature type="binding site" evidence="11">
    <location>
        <position position="111"/>
    </location>
    <ligand>
        <name>CTP</name>
        <dbReference type="ChEBI" id="CHEBI:37563"/>
    </ligand>
</feature>
<dbReference type="PANTHER" id="PTHR46173">
    <property type="entry name" value="CCA TRNA NUCLEOTIDYLTRANSFERASE 1, MITOCHONDRIAL"/>
    <property type="match status" value="1"/>
</dbReference>
<evidence type="ECO:0000256" key="11">
    <source>
        <dbReference type="HAMAP-Rule" id="MF_01263"/>
    </source>
</evidence>
<dbReference type="EC" id="2.7.7.72" evidence="11"/>
<dbReference type="InterPro" id="IPR032810">
    <property type="entry name" value="CCA-adding_enz_C"/>
</dbReference>
<evidence type="ECO:0000256" key="7">
    <source>
        <dbReference type="ARBA" id="ARBA00022800"/>
    </source>
</evidence>
<feature type="binding site" evidence="11">
    <location>
        <position position="163"/>
    </location>
    <ligand>
        <name>ATP</name>
        <dbReference type="ChEBI" id="CHEBI:30616"/>
    </ligand>
</feature>
<feature type="binding site" evidence="11">
    <location>
        <position position="30"/>
    </location>
    <ligand>
        <name>CTP</name>
        <dbReference type="ChEBI" id="CHEBI:37563"/>
    </ligand>
</feature>
<evidence type="ECO:0000313" key="17">
    <source>
        <dbReference type="Proteomes" id="UP000472971"/>
    </source>
</evidence>
<accession>A0A6B3VTE7</accession>
<evidence type="ECO:0000259" key="14">
    <source>
        <dbReference type="Pfam" id="PF13735"/>
    </source>
</evidence>
<sequence length="398" mass="46527">MNHPFLKAVPVIEKLEKANFEAYFVGGSVRNYLLQREIEDIDIATSATPEEVKRIFHQTVDLGIEHGTVLVLFENMTYEITTFRTEAEYKDFRRPKGVTFIRSLEEDLRRRDFTMNAIAMDKNGKIIDPFAGKRAILKREIVTVGSAEARFKEDALRMMRAVRFVSQLQFTIEENTKRALIEYGYLLTKIAIERIANEFEKLLIGEGSVQALRLLVETRLHHHLPGLAEKGDGIIRMTNYQLDKLSLDELWTLLLFSCEISVINVEKILRKWKLSLKQIKQVKLLLSSLHNRLHNEWTKEQLYRTGRENIEKVERLYCVITNRNFSSIFKWLSQYDRLPIKERSELDANGKDLMEWLNQKGGPWLKQLLAEIETSVVEGNLANRKEVIKEWVRKCNRS</sequence>
<evidence type="ECO:0000256" key="2">
    <source>
        <dbReference type="ARBA" id="ARBA00022679"/>
    </source>
</evidence>
<dbReference type="EMBL" id="JAAIWN010000004">
    <property type="protein sequence ID" value="NEY80478.1"/>
    <property type="molecule type" value="Genomic_DNA"/>
</dbReference>
<comment type="catalytic activity">
    <reaction evidence="11">
        <text>a tRNA precursor + 2 CTP + ATP = a tRNA with a 3' CCA end + 3 diphosphate</text>
        <dbReference type="Rhea" id="RHEA:14433"/>
        <dbReference type="Rhea" id="RHEA-COMP:10465"/>
        <dbReference type="Rhea" id="RHEA-COMP:10468"/>
        <dbReference type="ChEBI" id="CHEBI:30616"/>
        <dbReference type="ChEBI" id="CHEBI:33019"/>
        <dbReference type="ChEBI" id="CHEBI:37563"/>
        <dbReference type="ChEBI" id="CHEBI:74896"/>
        <dbReference type="ChEBI" id="CHEBI:83071"/>
        <dbReference type="EC" id="2.7.7.72"/>
    </reaction>
</comment>
<evidence type="ECO:0000256" key="5">
    <source>
        <dbReference type="ARBA" id="ARBA00022723"/>
    </source>
</evidence>
<feature type="binding site" evidence="11">
    <location>
        <position position="163"/>
    </location>
    <ligand>
        <name>CTP</name>
        <dbReference type="ChEBI" id="CHEBI:37563"/>
    </ligand>
</feature>
<feature type="binding site" evidence="11">
    <location>
        <position position="27"/>
    </location>
    <ligand>
        <name>ATP</name>
        <dbReference type="ChEBI" id="CHEBI:30616"/>
    </ligand>
</feature>
<evidence type="ECO:0000313" key="15">
    <source>
        <dbReference type="EMBL" id="MBA4536104.1"/>
    </source>
</evidence>
<evidence type="ECO:0000313" key="18">
    <source>
        <dbReference type="Proteomes" id="UP000570010"/>
    </source>
</evidence>
<dbReference type="InterPro" id="IPR032828">
    <property type="entry name" value="PolyA_RNA-bd"/>
</dbReference>
<evidence type="ECO:0000259" key="12">
    <source>
        <dbReference type="Pfam" id="PF01743"/>
    </source>
</evidence>